<keyword evidence="5" id="KW-0347">Helicase</keyword>
<comment type="caution">
    <text evidence="7">The sequence shown here is derived from an EMBL/GenBank/DDBJ whole genome shotgun (WGS) entry which is preliminary data.</text>
</comment>
<dbReference type="SMART" id="SM00487">
    <property type="entry name" value="DEXDc"/>
    <property type="match status" value="1"/>
</dbReference>
<dbReference type="EC" id="3.6.4.13" evidence="5"/>
<keyword evidence="7" id="KW-0396">Initiation factor</keyword>
<evidence type="ECO:0000259" key="6">
    <source>
        <dbReference type="PROSITE" id="PS51192"/>
    </source>
</evidence>
<dbReference type="EMBL" id="NCKU01004670">
    <property type="protein sequence ID" value="RWS05616.1"/>
    <property type="molecule type" value="Genomic_DNA"/>
</dbReference>
<dbReference type="PANTHER" id="PTHR24031">
    <property type="entry name" value="RNA HELICASE"/>
    <property type="match status" value="1"/>
</dbReference>
<dbReference type="InterPro" id="IPR001650">
    <property type="entry name" value="Helicase_C-like"/>
</dbReference>
<dbReference type="Proteomes" id="UP000285301">
    <property type="component" value="Unassembled WGS sequence"/>
</dbReference>
<dbReference type="PROSITE" id="PS51192">
    <property type="entry name" value="HELICASE_ATP_BIND_1"/>
    <property type="match status" value="2"/>
</dbReference>
<keyword evidence="9" id="KW-1185">Reference proteome</keyword>
<gene>
    <name evidence="7" type="ORF">B4U79_12123</name>
    <name evidence="8" type="ORF">B4U79_15041</name>
</gene>
<dbReference type="GO" id="GO:0003743">
    <property type="term" value="F:translation initiation factor activity"/>
    <property type="evidence" value="ECO:0007669"/>
    <property type="project" value="UniProtKB-KW"/>
</dbReference>
<dbReference type="Pfam" id="PF00271">
    <property type="entry name" value="Helicase_C"/>
    <property type="match status" value="1"/>
</dbReference>
<dbReference type="GO" id="GO:0016787">
    <property type="term" value="F:hydrolase activity"/>
    <property type="evidence" value="ECO:0007669"/>
    <property type="project" value="UniProtKB-KW"/>
</dbReference>
<dbReference type="Pfam" id="PF00270">
    <property type="entry name" value="DEAD"/>
    <property type="match status" value="2"/>
</dbReference>
<comment type="function">
    <text evidence="5">RNA helicase.</text>
</comment>
<dbReference type="Gene3D" id="3.40.50.300">
    <property type="entry name" value="P-loop containing nucleotide triphosphate hydrolases"/>
    <property type="match status" value="3"/>
</dbReference>
<dbReference type="STRING" id="1965070.A0A3S3PNB3"/>
<feature type="domain" description="Helicase ATP-binding" evidence="6">
    <location>
        <begin position="53"/>
        <end position="199"/>
    </location>
</feature>
<sequence>MAKRNCHERTLNAKCSNGYYCDDKFCDKHSSVSFADKYCETDWNQVVCEFSELQIQSSLYEAIQAVECQVLILLASHEEAEEIKHLINSFGKLMGIKCCLCTLSTDVKQDLNQLKSGVHIVIGTPGRVYDLISIGAIQTINIKLLTAIETDRLYSNGYESYICDLYFLLKSDVKIMFSTTTMKSALSLARIFCRHPIKIWDTKFFDTESSVTNCDDAFDNNETDEVWIESDSNCDEESLNFDFKKLNLKDELMKEITNFGEENFLSLHKQTLVACISPHDTIIQSCPGRAKAALLAIVALQKIEAAINQCQVLILTPMRRKADELYKVISLFGKSMNLRCHISVGGTNLSEDIKNLRLGQHIVIGTLGRLMHMVSEKALLMDFVKLVVFYDANLMFLNEDVHKEVIWLFEEISQQPQIIVSYENWDKFNVFEGLKCIFHNRLINTNASFAAKRLHVVIKKSNWKFSFLLNCFKALDTTQIYVICFSQITVDFVANKLIQSDISVSKLDEDCNWRSRESIVDHFRWGSNRALVTTSIITSHIDLSKVPLVVIYDLPQSCGEFNQLLGIMTIIFITSEDKLHQIDLQGITE</sequence>
<dbReference type="InterPro" id="IPR014001">
    <property type="entry name" value="Helicase_ATP-bd"/>
</dbReference>
<proteinExistence type="inferred from homology"/>
<dbReference type="InterPro" id="IPR027417">
    <property type="entry name" value="P-loop_NTPase"/>
</dbReference>
<comment type="domain">
    <text evidence="5">The Q motif is unique to and characteristic of the DEAD box family of RNA helicases and controls ATP binding and hydrolysis.</text>
</comment>
<name>A0A3S3PNB3_9ACAR</name>
<keyword evidence="2 5" id="KW-0378">Hydrolase</keyword>
<dbReference type="GO" id="GO:0005524">
    <property type="term" value="F:ATP binding"/>
    <property type="evidence" value="ECO:0007669"/>
    <property type="project" value="UniProtKB-UniRule"/>
</dbReference>
<keyword evidence="7" id="KW-0648">Protein biosynthesis</keyword>
<keyword evidence="4 5" id="KW-0694">RNA-binding</keyword>
<protein>
    <recommendedName>
        <fullName evidence="5">ATP-dependent RNA helicase</fullName>
        <ecNumber evidence="5">3.6.4.13</ecNumber>
    </recommendedName>
</protein>
<dbReference type="InterPro" id="IPR011545">
    <property type="entry name" value="DEAD/DEAH_box_helicase_dom"/>
</dbReference>
<reference evidence="7 9" key="1">
    <citation type="journal article" date="2018" name="Gigascience">
        <title>Genomes of trombidid mites reveal novel predicted allergens and laterally-transferred genes associated with secondary metabolism.</title>
        <authorList>
            <person name="Dong X."/>
            <person name="Chaisiri K."/>
            <person name="Xia D."/>
            <person name="Armstrong S.D."/>
            <person name="Fang Y."/>
            <person name="Donnelly M.J."/>
            <person name="Kadowaki T."/>
            <person name="McGarry J.W."/>
            <person name="Darby A.C."/>
            <person name="Makepeace B.L."/>
        </authorList>
    </citation>
    <scope>NUCLEOTIDE SEQUENCE [LARGE SCALE GENOMIC DNA]</scope>
    <source>
        <strain evidence="7">UoL-WK</strain>
    </source>
</reference>
<dbReference type="SUPFAM" id="SSF52540">
    <property type="entry name" value="P-loop containing nucleoside triphosphate hydrolases"/>
    <property type="match status" value="3"/>
</dbReference>
<evidence type="ECO:0000256" key="2">
    <source>
        <dbReference type="ARBA" id="ARBA00022801"/>
    </source>
</evidence>
<accession>A0A3S3PNB3</accession>
<feature type="non-terminal residue" evidence="7">
    <location>
        <position position="589"/>
    </location>
</feature>
<dbReference type="EMBL" id="NCKU01005143">
    <property type="protein sequence ID" value="RWS04963.1"/>
    <property type="molecule type" value="Genomic_DNA"/>
</dbReference>
<keyword evidence="3 5" id="KW-0067">ATP-binding</keyword>
<evidence type="ECO:0000256" key="3">
    <source>
        <dbReference type="ARBA" id="ARBA00022840"/>
    </source>
</evidence>
<dbReference type="OrthoDB" id="4726at2759"/>
<evidence type="ECO:0000256" key="4">
    <source>
        <dbReference type="ARBA" id="ARBA00022884"/>
    </source>
</evidence>
<reference evidence="7" key="2">
    <citation type="submission" date="2018-11" db="EMBL/GenBank/DDBJ databases">
        <title>Trombidioid mite genomics.</title>
        <authorList>
            <person name="Dong X."/>
        </authorList>
    </citation>
    <scope>NUCLEOTIDE SEQUENCE</scope>
    <source>
        <strain evidence="7">UoL-WK</strain>
    </source>
</reference>
<dbReference type="GO" id="GO:0003724">
    <property type="term" value="F:RNA helicase activity"/>
    <property type="evidence" value="ECO:0007669"/>
    <property type="project" value="UniProtKB-EC"/>
</dbReference>
<evidence type="ECO:0000313" key="9">
    <source>
        <dbReference type="Proteomes" id="UP000285301"/>
    </source>
</evidence>
<keyword evidence="1 5" id="KW-0547">Nucleotide-binding</keyword>
<feature type="domain" description="Helicase ATP-binding" evidence="6">
    <location>
        <begin position="272"/>
        <end position="420"/>
    </location>
</feature>
<organism evidence="7 9">
    <name type="scientific">Dinothrombium tinctorium</name>
    <dbReference type="NCBI Taxonomy" id="1965070"/>
    <lineage>
        <taxon>Eukaryota</taxon>
        <taxon>Metazoa</taxon>
        <taxon>Ecdysozoa</taxon>
        <taxon>Arthropoda</taxon>
        <taxon>Chelicerata</taxon>
        <taxon>Arachnida</taxon>
        <taxon>Acari</taxon>
        <taxon>Acariformes</taxon>
        <taxon>Trombidiformes</taxon>
        <taxon>Prostigmata</taxon>
        <taxon>Anystina</taxon>
        <taxon>Parasitengona</taxon>
        <taxon>Trombidioidea</taxon>
        <taxon>Trombidiidae</taxon>
        <taxon>Dinothrombium</taxon>
    </lineage>
</organism>
<dbReference type="AlphaFoldDB" id="A0A3S3PNB3"/>
<evidence type="ECO:0000313" key="8">
    <source>
        <dbReference type="EMBL" id="RWS05616.1"/>
    </source>
</evidence>
<dbReference type="GO" id="GO:0003723">
    <property type="term" value="F:RNA binding"/>
    <property type="evidence" value="ECO:0007669"/>
    <property type="project" value="UniProtKB-UniRule"/>
</dbReference>
<evidence type="ECO:0000313" key="7">
    <source>
        <dbReference type="EMBL" id="RWS04963.1"/>
    </source>
</evidence>
<comment type="similarity">
    <text evidence="5">Belongs to the DEAD box helicase family.</text>
</comment>
<comment type="catalytic activity">
    <reaction evidence="5">
        <text>ATP + H2O = ADP + phosphate + H(+)</text>
        <dbReference type="Rhea" id="RHEA:13065"/>
        <dbReference type="ChEBI" id="CHEBI:15377"/>
        <dbReference type="ChEBI" id="CHEBI:15378"/>
        <dbReference type="ChEBI" id="CHEBI:30616"/>
        <dbReference type="ChEBI" id="CHEBI:43474"/>
        <dbReference type="ChEBI" id="CHEBI:456216"/>
        <dbReference type="EC" id="3.6.4.13"/>
    </reaction>
</comment>
<evidence type="ECO:0000256" key="1">
    <source>
        <dbReference type="ARBA" id="ARBA00022741"/>
    </source>
</evidence>
<evidence type="ECO:0000256" key="5">
    <source>
        <dbReference type="RuleBase" id="RU365068"/>
    </source>
</evidence>